<dbReference type="GeneID" id="108280406"/>
<protein>
    <submittedName>
        <fullName evidence="4">Protein PIH1D3 isoform X1</fullName>
    </submittedName>
</protein>
<evidence type="ECO:0000313" key="3">
    <source>
        <dbReference type="Proteomes" id="UP000221080"/>
    </source>
</evidence>
<dbReference type="InterPro" id="IPR026697">
    <property type="entry name" value="DNAAF6"/>
</dbReference>
<name>A0A2D0T7H9_ICTPU</name>
<dbReference type="GO" id="GO:0070286">
    <property type="term" value="P:axonemal dynein complex assembly"/>
    <property type="evidence" value="ECO:0007669"/>
    <property type="project" value="InterPro"/>
</dbReference>
<feature type="domain" description="PIH1D1/2/3 CS-like" evidence="2">
    <location>
        <begin position="137"/>
        <end position="229"/>
    </location>
</feature>
<dbReference type="RefSeq" id="XP_017350834.1">
    <property type="nucleotide sequence ID" value="XM_017495345.3"/>
</dbReference>
<evidence type="ECO:0000259" key="2">
    <source>
        <dbReference type="Pfam" id="PF18201"/>
    </source>
</evidence>
<dbReference type="AlphaFoldDB" id="A0A2D0T7H9"/>
<keyword evidence="3" id="KW-1185">Reference proteome</keyword>
<dbReference type="PANTHER" id="PTHR21083">
    <property type="entry name" value="TWISTER"/>
    <property type="match status" value="1"/>
</dbReference>
<reference evidence="4" key="2">
    <citation type="submission" date="2025-08" db="UniProtKB">
        <authorList>
            <consortium name="RefSeq"/>
        </authorList>
    </citation>
    <scope>IDENTIFICATION</scope>
    <source>
        <tissue evidence="4">Blood</tissue>
    </source>
</reference>
<dbReference type="GO" id="GO:0005737">
    <property type="term" value="C:cytoplasm"/>
    <property type="evidence" value="ECO:0007669"/>
    <property type="project" value="TreeGrafter"/>
</dbReference>
<dbReference type="GO" id="GO:0051087">
    <property type="term" value="F:protein-folding chaperone binding"/>
    <property type="evidence" value="ECO:0007669"/>
    <property type="project" value="InterPro"/>
</dbReference>
<dbReference type="InterPro" id="IPR041442">
    <property type="entry name" value="PIH1D1/2/3_CS-like"/>
</dbReference>
<dbReference type="KEGG" id="ipu:108280406"/>
<dbReference type="OrthoDB" id="25887at2759"/>
<dbReference type="GO" id="GO:0030317">
    <property type="term" value="P:flagellated sperm motility"/>
    <property type="evidence" value="ECO:0007669"/>
    <property type="project" value="TreeGrafter"/>
</dbReference>
<sequence>MEELSSLQNLQALSDLLSLPAGEESDSEDCKNVNSIAKMGPGHIGAPSFAPRQDKNAVNSAYVKNTKDIWDVEEVTEGTHFDDLADPRPQPDHMFTRKLYHLYLLKAMGRPTKKVERTHTMQEPETPTHGMLQGKEYEIILKQSVGTEDLFLGMSQKDPSSMCCESMLVRVKLPETQASDLVLDVNERFVDLRTPKYKLGLHLPHSVRSREGTARFITERYELEITLPMNRPLDSINLT</sequence>
<accession>A0A2D0T7H9</accession>
<organism evidence="3 4">
    <name type="scientific">Ictalurus punctatus</name>
    <name type="common">Channel catfish</name>
    <name type="synonym">Silurus punctatus</name>
    <dbReference type="NCBI Taxonomy" id="7998"/>
    <lineage>
        <taxon>Eukaryota</taxon>
        <taxon>Metazoa</taxon>
        <taxon>Chordata</taxon>
        <taxon>Craniata</taxon>
        <taxon>Vertebrata</taxon>
        <taxon>Euteleostomi</taxon>
        <taxon>Actinopterygii</taxon>
        <taxon>Neopterygii</taxon>
        <taxon>Teleostei</taxon>
        <taxon>Ostariophysi</taxon>
        <taxon>Siluriformes</taxon>
        <taxon>Ictaluridae</taxon>
        <taxon>Ictalurus</taxon>
    </lineage>
</organism>
<reference evidence="3" key="1">
    <citation type="journal article" date="2016" name="Nat. Commun.">
        <title>The channel catfish genome sequence provides insights into the evolution of scale formation in teleosts.</title>
        <authorList>
            <person name="Liu Z."/>
            <person name="Liu S."/>
            <person name="Yao J."/>
            <person name="Bao L."/>
            <person name="Zhang J."/>
            <person name="Li Y."/>
            <person name="Jiang C."/>
            <person name="Sun L."/>
            <person name="Wang R."/>
            <person name="Zhang Y."/>
            <person name="Zhou T."/>
            <person name="Zeng Q."/>
            <person name="Fu Q."/>
            <person name="Gao S."/>
            <person name="Li N."/>
            <person name="Koren S."/>
            <person name="Jiang Y."/>
            <person name="Zimin A."/>
            <person name="Xu P."/>
            <person name="Phillippy A.M."/>
            <person name="Geng X."/>
            <person name="Song L."/>
            <person name="Sun F."/>
            <person name="Li C."/>
            <person name="Wang X."/>
            <person name="Chen A."/>
            <person name="Jin Y."/>
            <person name="Yuan Z."/>
            <person name="Yang Y."/>
            <person name="Tan S."/>
            <person name="Peatman E."/>
            <person name="Lu J."/>
            <person name="Qin Z."/>
            <person name="Dunham R."/>
            <person name="Li Z."/>
            <person name="Sonstegard T."/>
            <person name="Feng J."/>
            <person name="Danzmann R.G."/>
            <person name="Schroeder S."/>
            <person name="Scheffler B."/>
            <person name="Duke M.V."/>
            <person name="Ballard L."/>
            <person name="Kucuktas H."/>
            <person name="Kaltenboeck L."/>
            <person name="Liu H."/>
            <person name="Armbruster J."/>
            <person name="Xie Y."/>
            <person name="Kirby M.L."/>
            <person name="Tian Y."/>
            <person name="Flanagan M.E."/>
            <person name="Mu W."/>
            <person name="Waldbieser G.C."/>
        </authorList>
    </citation>
    <scope>NUCLEOTIDE SEQUENCE [LARGE SCALE GENOMIC DNA]</scope>
    <source>
        <strain evidence="3">SDA103</strain>
    </source>
</reference>
<dbReference type="GO" id="GO:0045505">
    <property type="term" value="F:dynein intermediate chain binding"/>
    <property type="evidence" value="ECO:0007669"/>
    <property type="project" value="TreeGrafter"/>
</dbReference>
<dbReference type="Proteomes" id="UP000221080">
    <property type="component" value="Chromosome 20"/>
</dbReference>
<dbReference type="CTD" id="139212"/>
<comment type="similarity">
    <text evidence="1">Belongs to the PIH1 family.</text>
</comment>
<gene>
    <name evidence="4" type="primary">dnaaf6</name>
</gene>
<evidence type="ECO:0000256" key="1">
    <source>
        <dbReference type="ARBA" id="ARBA00008511"/>
    </source>
</evidence>
<proteinExistence type="inferred from homology"/>
<dbReference type="Pfam" id="PF18201">
    <property type="entry name" value="PIH1_CS"/>
    <property type="match status" value="1"/>
</dbReference>
<evidence type="ECO:0000313" key="4">
    <source>
        <dbReference type="RefSeq" id="XP_017350834.1"/>
    </source>
</evidence>
<dbReference type="PANTHER" id="PTHR21083:SF0">
    <property type="entry name" value="DYNEIN AXONEMAL ASSEMBLY FACTOR 6"/>
    <property type="match status" value="1"/>
</dbReference>